<feature type="compositionally biased region" description="Basic and acidic residues" evidence="5">
    <location>
        <begin position="200"/>
        <end position="211"/>
    </location>
</feature>
<dbReference type="InterPro" id="IPR039361">
    <property type="entry name" value="Cyclin"/>
</dbReference>
<dbReference type="PROSITE" id="PS00292">
    <property type="entry name" value="CYCLINS"/>
    <property type="match status" value="1"/>
</dbReference>
<dbReference type="SMART" id="SM00385">
    <property type="entry name" value="CYCLIN"/>
    <property type="match status" value="1"/>
</dbReference>
<sequence>MSKRRDASPIDEYPWRNLPTKLRSDIPRRKRIPHFSISVTPVADHTEVVVLPAPAPVQSSSSTSCLQSQITSLDSYSNNHLSSFRSLTRQQPELGSAVDHAPDAKRLRMEVVSETGSCLESVSETNAPVQIADSDEDCDEALSDSSDWWFWSEDDITDSSQEDAVPSEMYAFFLQFTRQFIPFDNGRTKSKAPAVGSQDNKSEELRARSFEEEGDEESYTRLRSREKRGMQIESVFDYTKGSHEHRHLLLDQRHLMVHWMIERFKATEMQLETLFLAVSIIDRFLSRGYFKSVRCLQLLGIASITLATRIEENQPYNCVLQTKYNVEKNIYSRNEVVAMEWLVQEILDFKCFVPNVHNFMWFYLKAAKADEVVDELARYLAVVVLLDHERLSFKASTLAASLVILACLAAGHEESSHVVIETHVRTRNDDLPECLKSLEWLIKHAGLE</sequence>
<evidence type="ECO:0000256" key="2">
    <source>
        <dbReference type="ARBA" id="ARBA00023127"/>
    </source>
</evidence>
<dbReference type="InterPro" id="IPR036915">
    <property type="entry name" value="Cyclin-like_sf"/>
</dbReference>
<keyword evidence="2 4" id="KW-0195">Cyclin</keyword>
<evidence type="ECO:0000256" key="5">
    <source>
        <dbReference type="SAM" id="MobiDB-lite"/>
    </source>
</evidence>
<dbReference type="InterPro" id="IPR006671">
    <property type="entry name" value="Cyclin_N"/>
</dbReference>
<evidence type="ECO:0000259" key="6">
    <source>
        <dbReference type="SMART" id="SM00385"/>
    </source>
</evidence>
<dbReference type="OrthoDB" id="5590282at2759"/>
<dbReference type="AlphaFoldDB" id="A0A833QDD2"/>
<dbReference type="GO" id="GO:0051301">
    <property type="term" value="P:cell division"/>
    <property type="evidence" value="ECO:0007669"/>
    <property type="project" value="UniProtKB-KW"/>
</dbReference>
<evidence type="ECO:0000313" key="7">
    <source>
        <dbReference type="EMBL" id="KAF3320536.1"/>
    </source>
</evidence>
<gene>
    <name evidence="7" type="ORF">FCM35_KLT15232</name>
</gene>
<evidence type="ECO:0000256" key="4">
    <source>
        <dbReference type="RuleBase" id="RU000383"/>
    </source>
</evidence>
<dbReference type="SUPFAM" id="SSF47954">
    <property type="entry name" value="Cyclin-like"/>
    <property type="match status" value="2"/>
</dbReference>
<dbReference type="InterPro" id="IPR004367">
    <property type="entry name" value="Cyclin_C-dom"/>
</dbReference>
<organism evidence="7 8">
    <name type="scientific">Carex littledalei</name>
    <dbReference type="NCBI Taxonomy" id="544730"/>
    <lineage>
        <taxon>Eukaryota</taxon>
        <taxon>Viridiplantae</taxon>
        <taxon>Streptophyta</taxon>
        <taxon>Embryophyta</taxon>
        <taxon>Tracheophyta</taxon>
        <taxon>Spermatophyta</taxon>
        <taxon>Magnoliopsida</taxon>
        <taxon>Liliopsida</taxon>
        <taxon>Poales</taxon>
        <taxon>Cyperaceae</taxon>
        <taxon>Cyperoideae</taxon>
        <taxon>Cariceae</taxon>
        <taxon>Carex</taxon>
        <taxon>Carex subgen. Euthyceras</taxon>
    </lineage>
</organism>
<keyword evidence="1" id="KW-0132">Cell division</keyword>
<evidence type="ECO:0000256" key="3">
    <source>
        <dbReference type="ARBA" id="ARBA00023306"/>
    </source>
</evidence>
<dbReference type="PANTHER" id="PTHR10177">
    <property type="entry name" value="CYCLINS"/>
    <property type="match status" value="1"/>
</dbReference>
<accession>A0A833QDD2</accession>
<dbReference type="Proteomes" id="UP000623129">
    <property type="component" value="Unassembled WGS sequence"/>
</dbReference>
<dbReference type="InterPro" id="IPR013763">
    <property type="entry name" value="Cyclin-like_dom"/>
</dbReference>
<proteinExistence type="inferred from homology"/>
<dbReference type="Gene3D" id="1.10.472.10">
    <property type="entry name" value="Cyclin-like"/>
    <property type="match status" value="2"/>
</dbReference>
<reference evidence="7" key="1">
    <citation type="submission" date="2020-01" db="EMBL/GenBank/DDBJ databases">
        <title>Genome sequence of Kobresia littledalei, the first chromosome-level genome in the family Cyperaceae.</title>
        <authorList>
            <person name="Qu G."/>
        </authorList>
    </citation>
    <scope>NUCLEOTIDE SEQUENCE</scope>
    <source>
        <strain evidence="7">C.B.Clarke</strain>
        <tissue evidence="7">Leaf</tissue>
    </source>
</reference>
<evidence type="ECO:0000256" key="1">
    <source>
        <dbReference type="ARBA" id="ARBA00022618"/>
    </source>
</evidence>
<name>A0A833QDD2_9POAL</name>
<keyword evidence="8" id="KW-1185">Reference proteome</keyword>
<dbReference type="Pfam" id="PF00134">
    <property type="entry name" value="Cyclin_N"/>
    <property type="match status" value="1"/>
</dbReference>
<comment type="similarity">
    <text evidence="4">Belongs to the cyclin family.</text>
</comment>
<dbReference type="EMBL" id="SWLB01000029">
    <property type="protein sequence ID" value="KAF3320536.1"/>
    <property type="molecule type" value="Genomic_DNA"/>
</dbReference>
<keyword evidence="3" id="KW-0131">Cell cycle</keyword>
<comment type="caution">
    <text evidence="7">The sequence shown here is derived from an EMBL/GenBank/DDBJ whole genome shotgun (WGS) entry which is preliminary data.</text>
</comment>
<feature type="region of interest" description="Disordered" evidence="5">
    <location>
        <begin position="188"/>
        <end position="223"/>
    </location>
</feature>
<dbReference type="Pfam" id="PF02984">
    <property type="entry name" value="Cyclin_C"/>
    <property type="match status" value="1"/>
</dbReference>
<evidence type="ECO:0000313" key="8">
    <source>
        <dbReference type="Proteomes" id="UP000623129"/>
    </source>
</evidence>
<protein>
    <submittedName>
        <fullName evidence="7">Cyclin-SDS-like protein</fullName>
    </submittedName>
</protein>
<feature type="domain" description="Cyclin-like" evidence="6">
    <location>
        <begin position="258"/>
        <end position="345"/>
    </location>
</feature>
<dbReference type="InterPro" id="IPR048258">
    <property type="entry name" value="Cyclins_cyclin-box"/>
</dbReference>